<evidence type="ECO:0000313" key="3">
    <source>
        <dbReference type="Proteomes" id="UP000441523"/>
    </source>
</evidence>
<gene>
    <name evidence="2" type="ORF">F6X51_17350</name>
</gene>
<evidence type="ECO:0000256" key="1">
    <source>
        <dbReference type="SAM" id="SignalP"/>
    </source>
</evidence>
<sequence length="59" mass="6028">MPKIVMFALALALAAGAFWSVVLTDPPKSEAATATAKTAASERSELASADQCVTFGICP</sequence>
<name>A0A6N6MQ92_9HYPH</name>
<comment type="caution">
    <text evidence="2">The sequence shown here is derived from an EMBL/GenBank/DDBJ whole genome shotgun (WGS) entry which is preliminary data.</text>
</comment>
<dbReference type="AlphaFoldDB" id="A0A6N6MQ92"/>
<keyword evidence="3" id="KW-1185">Reference proteome</keyword>
<reference evidence="2 3" key="1">
    <citation type="submission" date="2019-09" db="EMBL/GenBank/DDBJ databases">
        <title>YIM 132548 draft genome.</title>
        <authorList>
            <person name="Jiang L."/>
        </authorList>
    </citation>
    <scope>NUCLEOTIDE SEQUENCE [LARGE SCALE GENOMIC DNA]</scope>
    <source>
        <strain evidence="2 3">YIM 132548</strain>
    </source>
</reference>
<dbReference type="Proteomes" id="UP000441523">
    <property type="component" value="Unassembled WGS sequence"/>
</dbReference>
<keyword evidence="1" id="KW-0732">Signal</keyword>
<feature type="signal peptide" evidence="1">
    <location>
        <begin position="1"/>
        <end position="17"/>
    </location>
</feature>
<feature type="chain" id="PRO_5026972026" evidence="1">
    <location>
        <begin position="18"/>
        <end position="59"/>
    </location>
</feature>
<proteinExistence type="predicted"/>
<evidence type="ECO:0000313" key="2">
    <source>
        <dbReference type="EMBL" id="KAB1072188.1"/>
    </source>
</evidence>
<dbReference type="EMBL" id="VZZJ01000015">
    <property type="protein sequence ID" value="KAB1072188.1"/>
    <property type="molecule type" value="Genomic_DNA"/>
</dbReference>
<accession>A0A6N6MQ92</accession>
<protein>
    <submittedName>
        <fullName evidence="2">Uncharacterized protein</fullName>
    </submittedName>
</protein>
<organism evidence="2 3">
    <name type="scientific">Methylobacterium planeticum</name>
    <dbReference type="NCBI Taxonomy" id="2615211"/>
    <lineage>
        <taxon>Bacteria</taxon>
        <taxon>Pseudomonadati</taxon>
        <taxon>Pseudomonadota</taxon>
        <taxon>Alphaproteobacteria</taxon>
        <taxon>Hyphomicrobiales</taxon>
        <taxon>Methylobacteriaceae</taxon>
        <taxon>Methylobacterium</taxon>
    </lineage>
</organism>